<protein>
    <submittedName>
        <fullName evidence="2">Uncharacterized protein</fullName>
    </submittedName>
</protein>
<name>A0A1M6SHM6_9FIRM</name>
<accession>A0A1M6SHM6</accession>
<dbReference type="EMBL" id="FRAJ01000018">
    <property type="protein sequence ID" value="SHK44251.1"/>
    <property type="molecule type" value="Genomic_DNA"/>
</dbReference>
<organism evidence="2 3">
    <name type="scientific">Caminicella sporogenes DSM 14501</name>
    <dbReference type="NCBI Taxonomy" id="1121266"/>
    <lineage>
        <taxon>Bacteria</taxon>
        <taxon>Bacillati</taxon>
        <taxon>Bacillota</taxon>
        <taxon>Clostridia</taxon>
        <taxon>Peptostreptococcales</taxon>
        <taxon>Caminicellaceae</taxon>
        <taxon>Caminicella</taxon>
    </lineage>
</organism>
<proteinExistence type="predicted"/>
<evidence type="ECO:0000313" key="3">
    <source>
        <dbReference type="Proteomes" id="UP000184082"/>
    </source>
</evidence>
<feature type="region of interest" description="Disordered" evidence="1">
    <location>
        <begin position="1"/>
        <end position="24"/>
    </location>
</feature>
<gene>
    <name evidence="2" type="ORF">SAMN02745883_02063</name>
</gene>
<evidence type="ECO:0000313" key="2">
    <source>
        <dbReference type="EMBL" id="SHK44251.1"/>
    </source>
</evidence>
<sequence>MNKKDKNKKDCKEENYTPNYMNSTEDMQYNQDMGFYPYMNMQYPIMEEDMVSPYNTMEPMMGMCPYMMGMHPYMMENGIPMQYPMMEENMMPAPYGPNMNYPMPMAKKMYTDKYLKYMANMYKYMANMYEAESCRLNAIKYMNHMEEEY</sequence>
<dbReference type="RefSeq" id="WP_072968229.1">
    <property type="nucleotide sequence ID" value="NZ_FRAJ01000018.1"/>
</dbReference>
<evidence type="ECO:0000256" key="1">
    <source>
        <dbReference type="SAM" id="MobiDB-lite"/>
    </source>
</evidence>
<dbReference type="AlphaFoldDB" id="A0A1M6SHM6"/>
<keyword evidence="3" id="KW-1185">Reference proteome</keyword>
<dbReference type="Proteomes" id="UP000184082">
    <property type="component" value="Unassembled WGS sequence"/>
</dbReference>
<reference evidence="2 3" key="1">
    <citation type="submission" date="2016-11" db="EMBL/GenBank/DDBJ databases">
        <authorList>
            <person name="Jaros S."/>
            <person name="Januszkiewicz K."/>
            <person name="Wedrychowicz H."/>
        </authorList>
    </citation>
    <scope>NUCLEOTIDE SEQUENCE [LARGE SCALE GENOMIC DNA]</scope>
    <source>
        <strain evidence="2 3">DSM 14501</strain>
    </source>
</reference>